<evidence type="ECO:0000313" key="7">
    <source>
        <dbReference type="EMBL" id="SPD24245.1"/>
    </source>
</evidence>
<dbReference type="GO" id="GO:0043531">
    <property type="term" value="F:ADP binding"/>
    <property type="evidence" value="ECO:0007669"/>
    <property type="project" value="InterPro"/>
</dbReference>
<evidence type="ECO:0000256" key="2">
    <source>
        <dbReference type="ARBA" id="ARBA00022737"/>
    </source>
</evidence>
<protein>
    <submittedName>
        <fullName evidence="7">Uncharacterized protein</fullName>
    </submittedName>
</protein>
<dbReference type="Gene3D" id="3.40.50.300">
    <property type="entry name" value="P-loop containing nucleotide triphosphate hydrolases"/>
    <property type="match status" value="1"/>
</dbReference>
<gene>
    <name evidence="7" type="ORF">FSB_LOCUS52127</name>
</gene>
<sequence length="715" mass="80918">MVGLVGFSLVGGDGGAVAKKRSNEILLDPVRSCYIWRDLTRSNEVSPDLEPPRDCEFFPKQTPRKRRESLIVPVKKLPTAVDDLERNWIADSAFLTWSKYLQEVVHDIEDVLVSINVDTFWKTTFIPFKFRSIAKAIKILNNRLDALSFELNDIFARDILEKELNTLQKLLQDKVENQKFLFVIDGAWHRNRSGWDRLLAPLSAGARGSKILVTTQSKIVSTAMGASQCYCLEALSKEGFWTLFNREAFRYNSEDLGQELVSIAKRVLRKREGIPLLGKSLGRILSSSSNPSEWFQVLNGRIFELPKENNEIYPALQLACYHLPARVRQCLAFCSLFPPGREFQRDKLIYMWKAAGYLHSNGERRYEDVGEELIDELCKMCLFGVDVTDISGNIKVLKLLQYADFSGSKIKMLPIEITSLLNLETLILEDCISLTSLPTNIHKLVKLSYLGLDVYSNLNSLPDLTLLPNLRTLGAFIVYQSEDLVMVGNMEQLRGTLGISRLENVSNVIAAQQALLNKKKGVKKLHLRWNTTADATVAFFVLKGLESHTDLKELQIFGYGGRNFPICIGDPSFYNFARITFSGFERCVSLPYLGQLPNLKLLSLHRLSRLAQIDADVMSGLPFLDTLTISDMPNLTVWNGPHEGHCPVLRVIKISVCPRLSNLLEFSLFAVSLKQLYMENCNVLQALPINGLPITLDSLYIEQCMILNQRLPSRW</sequence>
<dbReference type="Pfam" id="PF25019">
    <property type="entry name" value="LRR_R13L1-DRL21"/>
    <property type="match status" value="1"/>
</dbReference>
<evidence type="ECO:0000259" key="6">
    <source>
        <dbReference type="Pfam" id="PF25019"/>
    </source>
</evidence>
<dbReference type="InterPro" id="IPR027417">
    <property type="entry name" value="P-loop_NTPase"/>
</dbReference>
<dbReference type="InterPro" id="IPR058922">
    <property type="entry name" value="WHD_DRP"/>
</dbReference>
<dbReference type="Pfam" id="PF00931">
    <property type="entry name" value="NB-ARC"/>
    <property type="match status" value="1"/>
</dbReference>
<feature type="domain" description="NB-ARC" evidence="4">
    <location>
        <begin position="158"/>
        <end position="252"/>
    </location>
</feature>
<organism evidence="7">
    <name type="scientific">Fagus sylvatica</name>
    <name type="common">Beechnut</name>
    <dbReference type="NCBI Taxonomy" id="28930"/>
    <lineage>
        <taxon>Eukaryota</taxon>
        <taxon>Viridiplantae</taxon>
        <taxon>Streptophyta</taxon>
        <taxon>Embryophyta</taxon>
        <taxon>Tracheophyta</taxon>
        <taxon>Spermatophyta</taxon>
        <taxon>Magnoliopsida</taxon>
        <taxon>eudicotyledons</taxon>
        <taxon>Gunneridae</taxon>
        <taxon>Pentapetalae</taxon>
        <taxon>rosids</taxon>
        <taxon>fabids</taxon>
        <taxon>Fagales</taxon>
        <taxon>Fagaceae</taxon>
        <taxon>Fagus</taxon>
    </lineage>
</organism>
<dbReference type="InterPro" id="IPR056789">
    <property type="entry name" value="LRR_R13L1-DRL21"/>
</dbReference>
<dbReference type="PANTHER" id="PTHR36766">
    <property type="entry name" value="PLANT BROAD-SPECTRUM MILDEW RESISTANCE PROTEIN RPW8"/>
    <property type="match status" value="1"/>
</dbReference>
<feature type="domain" description="R13L1/DRL21-like LRR repeat region" evidence="6">
    <location>
        <begin position="487"/>
        <end position="606"/>
    </location>
</feature>
<reference evidence="7" key="1">
    <citation type="submission" date="2018-02" db="EMBL/GenBank/DDBJ databases">
        <authorList>
            <person name="Cohen D.B."/>
            <person name="Kent A.D."/>
        </authorList>
    </citation>
    <scope>NUCLEOTIDE SEQUENCE</scope>
</reference>
<feature type="domain" description="Disease resistance protein winged helix" evidence="5">
    <location>
        <begin position="336"/>
        <end position="395"/>
    </location>
</feature>
<dbReference type="InterPro" id="IPR002182">
    <property type="entry name" value="NB-ARC"/>
</dbReference>
<evidence type="ECO:0000259" key="4">
    <source>
        <dbReference type="Pfam" id="PF00931"/>
    </source>
</evidence>
<dbReference type="GO" id="GO:0006952">
    <property type="term" value="P:defense response"/>
    <property type="evidence" value="ECO:0007669"/>
    <property type="project" value="UniProtKB-KW"/>
</dbReference>
<name>A0A2N9IIX7_FAGSY</name>
<evidence type="ECO:0000256" key="1">
    <source>
        <dbReference type="ARBA" id="ARBA00022614"/>
    </source>
</evidence>
<dbReference type="SUPFAM" id="SSF52540">
    <property type="entry name" value="P-loop containing nucleoside triphosphate hydrolases"/>
    <property type="match status" value="1"/>
</dbReference>
<dbReference type="SUPFAM" id="SSF52058">
    <property type="entry name" value="L domain-like"/>
    <property type="match status" value="1"/>
</dbReference>
<proteinExistence type="predicted"/>
<dbReference type="Pfam" id="PF23559">
    <property type="entry name" value="WHD_DRP"/>
    <property type="match status" value="1"/>
</dbReference>
<dbReference type="PANTHER" id="PTHR36766:SF40">
    <property type="entry name" value="DISEASE RESISTANCE PROTEIN RGA3"/>
    <property type="match status" value="1"/>
</dbReference>
<keyword evidence="2" id="KW-0677">Repeat</keyword>
<dbReference type="Gene3D" id="3.80.10.10">
    <property type="entry name" value="Ribonuclease Inhibitor"/>
    <property type="match status" value="1"/>
</dbReference>
<evidence type="ECO:0000259" key="5">
    <source>
        <dbReference type="Pfam" id="PF23559"/>
    </source>
</evidence>
<keyword evidence="3" id="KW-0611">Plant defense</keyword>
<accession>A0A2N9IIX7</accession>
<dbReference type="AlphaFoldDB" id="A0A2N9IIX7"/>
<evidence type="ECO:0000256" key="3">
    <source>
        <dbReference type="ARBA" id="ARBA00022821"/>
    </source>
</evidence>
<dbReference type="InterPro" id="IPR032675">
    <property type="entry name" value="LRR_dom_sf"/>
</dbReference>
<dbReference type="EMBL" id="OIVN01005857">
    <property type="protein sequence ID" value="SPD24245.1"/>
    <property type="molecule type" value="Genomic_DNA"/>
</dbReference>
<keyword evidence="1" id="KW-0433">Leucine-rich repeat</keyword>